<organism evidence="1 2">
    <name type="scientific">Chitinophaga flava</name>
    <dbReference type="NCBI Taxonomy" id="2259036"/>
    <lineage>
        <taxon>Bacteria</taxon>
        <taxon>Pseudomonadati</taxon>
        <taxon>Bacteroidota</taxon>
        <taxon>Chitinophagia</taxon>
        <taxon>Chitinophagales</taxon>
        <taxon>Chitinophagaceae</taxon>
        <taxon>Chitinophaga</taxon>
    </lineage>
</organism>
<sequence length="582" mass="64472">MNRLLRSYTYATGIIIIMMSTGLKGYAQNIDLSNVKESINAKLKQPPVRVNGGLSLNTVYTYNDALGAVNLQPFTYIVSGNVNFNIYGYNLPFTFTYSNNRVSYTNPSFSFNRFAIHPRYKKWQAHIGDISVNYSPYTLSGYQFTGAAVEYNADKISVQALYGRFAKAVKEDSSIIPSYKRMGWGFRTLYNDGGKKLALTVFHAKDNINSIPIPVKPANNAITPMENTAIAVEGAYPILKRLQVSAEYSTSILTRNLSYSGDSLTPVGAFKYLVGQANGSSSVYHALRAGLNYTIAQSSIGISYERVDPGYQTLGGYFFTNDFENTTINLSQNLWKGKATISINVGLQRDDLNNNKESNMKRWVSSANINLRPSSKLGIGITYSNFQSFTYLRNGFEKINQVSPYDNLDTLNFTQLTQNAAVNANYNLQQDEHLASSVFLNLNYMESANRKGDIIRPGDLSLFINGASGYTITFIPQGLSISAGYNYAYSYAAQSTDVIQGPLLNVSKLFFKKILRTNYGVAWNTSHTTNGTNNILNLRAGASAVLHRKHNLNASLIWQKKAVPLQAASSYFMATAGYGFSF</sequence>
<dbReference type="RefSeq" id="WP_113618171.1">
    <property type="nucleotide sequence ID" value="NZ_QFFJ01000002.1"/>
</dbReference>
<name>A0A365XST0_9BACT</name>
<comment type="caution">
    <text evidence="1">The sequence shown here is derived from an EMBL/GenBank/DDBJ whole genome shotgun (WGS) entry which is preliminary data.</text>
</comment>
<reference evidence="1 2" key="1">
    <citation type="submission" date="2018-05" db="EMBL/GenBank/DDBJ databases">
        <title>Chitinophaga sp. K3CV102501T nov., isolated from isolated from a monsoon evergreen broad-leaved forest soil.</title>
        <authorList>
            <person name="Lv Y."/>
        </authorList>
    </citation>
    <scope>NUCLEOTIDE SEQUENCE [LARGE SCALE GENOMIC DNA]</scope>
    <source>
        <strain evidence="1 2">GDMCC 1.1325</strain>
    </source>
</reference>
<proteinExistence type="predicted"/>
<protein>
    <submittedName>
        <fullName evidence="1">Uncharacterized protein</fullName>
    </submittedName>
</protein>
<keyword evidence="2" id="KW-1185">Reference proteome</keyword>
<dbReference type="OrthoDB" id="1091532at2"/>
<dbReference type="EMBL" id="QFFJ01000002">
    <property type="protein sequence ID" value="RBL89427.1"/>
    <property type="molecule type" value="Genomic_DNA"/>
</dbReference>
<evidence type="ECO:0000313" key="2">
    <source>
        <dbReference type="Proteomes" id="UP000253410"/>
    </source>
</evidence>
<accession>A0A365XST0</accession>
<dbReference type="Proteomes" id="UP000253410">
    <property type="component" value="Unassembled WGS sequence"/>
</dbReference>
<dbReference type="AlphaFoldDB" id="A0A365XST0"/>
<gene>
    <name evidence="1" type="ORF">DF182_23195</name>
</gene>
<evidence type="ECO:0000313" key="1">
    <source>
        <dbReference type="EMBL" id="RBL89427.1"/>
    </source>
</evidence>